<dbReference type="SUPFAM" id="SSF55486">
    <property type="entry name" value="Metalloproteases ('zincins'), catalytic domain"/>
    <property type="match status" value="1"/>
</dbReference>
<keyword evidence="7 9" id="KW-0862">Zinc</keyword>
<evidence type="ECO:0000256" key="1">
    <source>
        <dbReference type="ARBA" id="ARBA00000098"/>
    </source>
</evidence>
<feature type="signal peptide" evidence="11">
    <location>
        <begin position="1"/>
        <end position="24"/>
    </location>
</feature>
<dbReference type="InterPro" id="IPR050344">
    <property type="entry name" value="Peptidase_M1_aminopeptidases"/>
</dbReference>
<keyword evidence="5 9" id="KW-0479">Metal-binding</keyword>
<dbReference type="InterPro" id="IPR024571">
    <property type="entry name" value="ERAP1-like_C_dom"/>
</dbReference>
<keyword evidence="8 9" id="KW-0482">Metalloprotease</keyword>
<proteinExistence type="inferred from homology"/>
<dbReference type="Gene3D" id="2.60.40.1730">
    <property type="entry name" value="tricorn interacting facor f3 domain"/>
    <property type="match status" value="1"/>
</dbReference>
<evidence type="ECO:0000256" key="8">
    <source>
        <dbReference type="ARBA" id="ARBA00023049"/>
    </source>
</evidence>
<evidence type="ECO:0000256" key="6">
    <source>
        <dbReference type="ARBA" id="ARBA00022801"/>
    </source>
</evidence>
<evidence type="ECO:0000259" key="14">
    <source>
        <dbReference type="Pfam" id="PF17900"/>
    </source>
</evidence>
<feature type="domain" description="Peptidase M1 membrane alanine aminopeptidase" evidence="12">
    <location>
        <begin position="273"/>
        <end position="480"/>
    </location>
</feature>
<evidence type="ECO:0000256" key="5">
    <source>
        <dbReference type="ARBA" id="ARBA00022723"/>
    </source>
</evidence>
<dbReference type="PRINTS" id="PR00756">
    <property type="entry name" value="ALADIPTASE"/>
</dbReference>
<comment type="catalytic activity">
    <reaction evidence="1">
        <text>Release of an N-terminal amino acid, Xaa-|-Yaa- from a peptide, amide or arylamide. Xaa is preferably Ala, but may be most amino acids including Pro (slow action). When a terminal hydrophobic residue is followed by a prolyl residue, the two may be released as an intact Xaa-Pro dipeptide.</text>
        <dbReference type="EC" id="3.4.11.2"/>
    </reaction>
</comment>
<evidence type="ECO:0000256" key="7">
    <source>
        <dbReference type="ARBA" id="ARBA00022833"/>
    </source>
</evidence>
<dbReference type="InterPro" id="IPR042097">
    <property type="entry name" value="Aminopeptidase_N-like_N_sf"/>
</dbReference>
<feature type="chain" id="PRO_5046449586" description="Aminopeptidase" evidence="11">
    <location>
        <begin position="25"/>
        <end position="911"/>
    </location>
</feature>
<dbReference type="RefSeq" id="WP_394827601.1">
    <property type="nucleotide sequence ID" value="NZ_CP089984.1"/>
</dbReference>
<evidence type="ECO:0000256" key="11">
    <source>
        <dbReference type="SAM" id="SignalP"/>
    </source>
</evidence>
<dbReference type="Gene3D" id="1.10.390.10">
    <property type="entry name" value="Neutral Protease Domain 2"/>
    <property type="match status" value="1"/>
</dbReference>
<dbReference type="SUPFAM" id="SSF63737">
    <property type="entry name" value="Leukotriene A4 hydrolase N-terminal domain"/>
    <property type="match status" value="1"/>
</dbReference>
<evidence type="ECO:0000256" key="10">
    <source>
        <dbReference type="SAM" id="MobiDB-lite"/>
    </source>
</evidence>
<feature type="domain" description="Aminopeptidase N-like N-terminal" evidence="14">
    <location>
        <begin position="64"/>
        <end position="236"/>
    </location>
</feature>
<evidence type="ECO:0000256" key="2">
    <source>
        <dbReference type="ARBA" id="ARBA00010136"/>
    </source>
</evidence>
<dbReference type="EMBL" id="CP089984">
    <property type="protein sequence ID" value="WXB17959.1"/>
    <property type="molecule type" value="Genomic_DNA"/>
</dbReference>
<evidence type="ECO:0000313" key="15">
    <source>
        <dbReference type="EMBL" id="WXB17959.1"/>
    </source>
</evidence>
<dbReference type="PANTHER" id="PTHR11533">
    <property type="entry name" value="PROTEASE M1 ZINC METALLOPROTEASE"/>
    <property type="match status" value="1"/>
</dbReference>
<evidence type="ECO:0000259" key="12">
    <source>
        <dbReference type="Pfam" id="PF01433"/>
    </source>
</evidence>
<keyword evidence="11" id="KW-0732">Signal</keyword>
<keyword evidence="6 9" id="KW-0378">Hydrolase</keyword>
<evidence type="ECO:0000256" key="3">
    <source>
        <dbReference type="ARBA" id="ARBA00022438"/>
    </source>
</evidence>
<reference evidence="15 16" key="1">
    <citation type="submission" date="2021-12" db="EMBL/GenBank/DDBJ databases">
        <title>Discovery of the Pendulisporaceae a myxobacterial family with distinct sporulation behavior and unique specialized metabolism.</title>
        <authorList>
            <person name="Garcia R."/>
            <person name="Popoff A."/>
            <person name="Bader C.D."/>
            <person name="Loehr J."/>
            <person name="Walesch S."/>
            <person name="Walt C."/>
            <person name="Boldt J."/>
            <person name="Bunk B."/>
            <person name="Haeckl F.J.F.P.J."/>
            <person name="Gunesch A.P."/>
            <person name="Birkelbach J."/>
            <person name="Nuebel U."/>
            <person name="Pietschmann T."/>
            <person name="Bach T."/>
            <person name="Mueller R."/>
        </authorList>
    </citation>
    <scope>NUCLEOTIDE SEQUENCE [LARGE SCALE GENOMIC DNA]</scope>
    <source>
        <strain evidence="15 16">MSr11954</strain>
    </source>
</reference>
<dbReference type="PANTHER" id="PTHR11533:SF174">
    <property type="entry name" value="PUROMYCIN-SENSITIVE AMINOPEPTIDASE-RELATED"/>
    <property type="match status" value="1"/>
</dbReference>
<keyword evidence="16" id="KW-1185">Reference proteome</keyword>
<dbReference type="InterPro" id="IPR001930">
    <property type="entry name" value="Peptidase_M1"/>
</dbReference>
<evidence type="ECO:0000259" key="13">
    <source>
        <dbReference type="Pfam" id="PF11838"/>
    </source>
</evidence>
<keyword evidence="4 9" id="KW-0645">Protease</keyword>
<comment type="similarity">
    <text evidence="2 9">Belongs to the peptidase M1 family.</text>
</comment>
<evidence type="ECO:0000256" key="9">
    <source>
        <dbReference type="RuleBase" id="RU364040"/>
    </source>
</evidence>
<organism evidence="15 16">
    <name type="scientific">Pendulispora albinea</name>
    <dbReference type="NCBI Taxonomy" id="2741071"/>
    <lineage>
        <taxon>Bacteria</taxon>
        <taxon>Pseudomonadati</taxon>
        <taxon>Myxococcota</taxon>
        <taxon>Myxococcia</taxon>
        <taxon>Myxococcales</taxon>
        <taxon>Sorangiineae</taxon>
        <taxon>Pendulisporaceae</taxon>
        <taxon>Pendulispora</taxon>
    </lineage>
</organism>
<dbReference type="Proteomes" id="UP001370348">
    <property type="component" value="Chromosome"/>
</dbReference>
<dbReference type="InterPro" id="IPR027268">
    <property type="entry name" value="Peptidase_M4/M1_CTD_sf"/>
</dbReference>
<dbReference type="Gene3D" id="1.25.50.20">
    <property type="match status" value="1"/>
</dbReference>
<dbReference type="CDD" id="cd09601">
    <property type="entry name" value="M1_APN-Q_like"/>
    <property type="match status" value="1"/>
</dbReference>
<dbReference type="EC" id="3.4.11.-" evidence="9"/>
<feature type="domain" description="ERAP1-like C-terminal" evidence="13">
    <location>
        <begin position="569"/>
        <end position="891"/>
    </location>
</feature>
<protein>
    <recommendedName>
        <fullName evidence="9">Aminopeptidase</fullName>
        <ecNumber evidence="9">3.4.11.-</ecNumber>
    </recommendedName>
</protein>
<feature type="region of interest" description="Disordered" evidence="10">
    <location>
        <begin position="26"/>
        <end position="61"/>
    </location>
</feature>
<sequence>MPTFHVPTVLLPALACVLAASVAACSPRPGASPPPSETAPVASEPARPEAPPPPELRLPETVRPTAYDVALTVVPTEDRFEGHITIALDVAASSRIVWLHALGLDVRTATIDGAPAKVHSTGSGGRIGLEPARPLSVGRATVVIDYTGAISPKNEFGVFKQKEGEHWYAFTQLEAIDARRAFPCFDEPGFKVPWKLRLKVKKDDRALSNTPPISEKIEGDYKIVQFAETKPLPAYLVAFAVGPMDVVDAGTAGKNHTPVRIVVPRGRGAEARFAKEVTGKILAQLEDYFGIPYPYEKLDCVDIPVFSGAMENPGLVTFGQSLILSVPEKETVRFRHQYIDITAHELGHQWFGDLVTTAWWDDVWLNEAFASWITNRLIETWQPERHKDTERAADTARAMRADSLVSARRIRQPIATEDDIGNAFDHITYEKGAAVIDMFENWVGRDAFRAGVTRYLTKHAHKNATAEQFLAVVFEGERAPVGAAFETFLNQPGVPLVTASLRCDAGQPPKLALAQSRYLPAGAQAPETSWQIPVCARYPGAKGVASSCTLLQKPRGELTLGEARACPAWVSANADGHGYYRVLYQGDLLAKLLAPRSGDAELTRAEKVALLSDLAALVRTSKLSYQDVLAVVPKLAGDPVKDVVEGTIELVADLRSTEMVPEALRPQYARFIRDTYGARAKKLGFVSRRGDSDDTRLLRAKLLLLVADQGEDRALQSEAKALASKWLADRKGVDPDVVETVLAISAQTGDRAWFERMRAALRATTSRFERNQILGALAHFRDPDALRAALAVNLTDDADIRDSLWTIKSAQATPATRAIAYAFMKESFEALAARMPDEAGAFGFGAAAPALAGGGFCDEAHAADLEAFFRERAARYSGGRRSLAQVVESVKGCSAFRALQAPNVGAFFQKR</sequence>
<dbReference type="Pfam" id="PF01433">
    <property type="entry name" value="Peptidase_M1"/>
    <property type="match status" value="1"/>
</dbReference>
<evidence type="ECO:0000256" key="4">
    <source>
        <dbReference type="ARBA" id="ARBA00022670"/>
    </source>
</evidence>
<dbReference type="Gene3D" id="2.60.40.1910">
    <property type="match status" value="1"/>
</dbReference>
<accession>A0ABZ2M3Y7</accession>
<dbReference type="InterPro" id="IPR045357">
    <property type="entry name" value="Aminopeptidase_N-like_N"/>
</dbReference>
<keyword evidence="3 9" id="KW-0031">Aminopeptidase</keyword>
<dbReference type="Pfam" id="PF17900">
    <property type="entry name" value="Peptidase_M1_N"/>
    <property type="match status" value="1"/>
</dbReference>
<evidence type="ECO:0000313" key="16">
    <source>
        <dbReference type="Proteomes" id="UP001370348"/>
    </source>
</evidence>
<comment type="cofactor">
    <cofactor evidence="9">
        <name>Zn(2+)</name>
        <dbReference type="ChEBI" id="CHEBI:29105"/>
    </cofactor>
    <text evidence="9">Binds 1 zinc ion per subunit.</text>
</comment>
<dbReference type="Pfam" id="PF11838">
    <property type="entry name" value="ERAP1_C"/>
    <property type="match status" value="1"/>
</dbReference>
<dbReference type="InterPro" id="IPR014782">
    <property type="entry name" value="Peptidase_M1_dom"/>
</dbReference>
<name>A0ABZ2M3Y7_9BACT</name>
<dbReference type="InterPro" id="IPR034016">
    <property type="entry name" value="M1_APN-typ"/>
</dbReference>
<gene>
    <name evidence="15" type="ORF">LZC94_11925</name>
</gene>